<accession>A0A6S7CCW4</accession>
<gene>
    <name evidence="3" type="ORF">LMG1861_00485</name>
</gene>
<dbReference type="GO" id="GO:0016811">
    <property type="term" value="F:hydrolase activity, acting on carbon-nitrogen (but not peptide) bonds, in linear amides"/>
    <property type="evidence" value="ECO:0007669"/>
    <property type="project" value="TreeGrafter"/>
</dbReference>
<dbReference type="Gene3D" id="3.40.50.10320">
    <property type="entry name" value="LmbE-like"/>
    <property type="match status" value="1"/>
</dbReference>
<evidence type="ECO:0000313" key="4">
    <source>
        <dbReference type="Proteomes" id="UP000494105"/>
    </source>
</evidence>
<dbReference type="AlphaFoldDB" id="A0A6S7CCW4"/>
<protein>
    <recommendedName>
        <fullName evidence="2">PLL-like beta propeller domain-containing protein</fullName>
    </recommendedName>
</protein>
<dbReference type="PANTHER" id="PTHR12993">
    <property type="entry name" value="N-ACETYLGLUCOSAMINYL-PHOSPHATIDYLINOSITOL DE-N-ACETYLASE-RELATED"/>
    <property type="match status" value="1"/>
</dbReference>
<evidence type="ECO:0000259" key="2">
    <source>
        <dbReference type="Pfam" id="PF26607"/>
    </source>
</evidence>
<dbReference type="Proteomes" id="UP000494105">
    <property type="component" value="Unassembled WGS sequence"/>
</dbReference>
<dbReference type="InterPro" id="IPR024078">
    <property type="entry name" value="LmbE-like_dom_sf"/>
</dbReference>
<dbReference type="Gene3D" id="2.120.10.70">
    <property type="entry name" value="Fucose-specific lectin"/>
    <property type="match status" value="1"/>
</dbReference>
<feature type="region of interest" description="Disordered" evidence="1">
    <location>
        <begin position="702"/>
        <end position="735"/>
    </location>
</feature>
<dbReference type="PANTHER" id="PTHR12993:SF11">
    <property type="entry name" value="N-ACETYLGLUCOSAMINYL-PHOSPHATIDYLINOSITOL DE-N-ACETYLASE"/>
    <property type="match status" value="1"/>
</dbReference>
<dbReference type="Pfam" id="PF26607">
    <property type="entry name" value="DUF8189"/>
    <property type="match status" value="1"/>
</dbReference>
<dbReference type="InterPro" id="IPR003737">
    <property type="entry name" value="GlcNAc_PI_deacetylase-related"/>
</dbReference>
<dbReference type="InterPro" id="IPR058502">
    <property type="entry name" value="PLL-like_beta-prop"/>
</dbReference>
<proteinExistence type="predicted"/>
<feature type="compositionally biased region" description="Low complexity" evidence="1">
    <location>
        <begin position="717"/>
        <end position="735"/>
    </location>
</feature>
<organism evidence="3 4">
    <name type="scientific">Achromobacter piechaudii</name>
    <dbReference type="NCBI Taxonomy" id="72556"/>
    <lineage>
        <taxon>Bacteria</taxon>
        <taxon>Pseudomonadati</taxon>
        <taxon>Pseudomonadota</taxon>
        <taxon>Betaproteobacteria</taxon>
        <taxon>Burkholderiales</taxon>
        <taxon>Alcaligenaceae</taxon>
        <taxon>Achromobacter</taxon>
    </lineage>
</organism>
<dbReference type="SUPFAM" id="SSF89372">
    <property type="entry name" value="Fucose-specific lectin"/>
    <property type="match status" value="1"/>
</dbReference>
<sequence>MRRYTFPKHFFNPKFLAARPRSRPSMPALMDMLRPLRRALCCTAAALAATLITAPASAAPPTLAQCHGIKDLAFVAHLDDDLLFMNPDIASNVEAGGCVRVIYLTASDAGEGETYMLGRERGVRAAYAYMAHKPDVWKADAGIAAGRQIARFTLQDNPRVQLWHMRLKDPWLGKGWGSLTPLSRTESEPGQSVDTLGPYPETYTREQLIDTLAELIRQYGPTTVRHLDDTITVPYTQLCWRCAGHGHPDHIASARLAREAMLRVPGNYAETGYIDYPSQERATNLTESEIASKSVIFQHYAWNDYHYCAGPTGCKEPAGPAAAWVQRAYYVSRQDIAPQLYPDGRGGLVVFAAGETNAAVNRWDSAQRRWQSLGGRTTGPLVSFTHADGTAGLMARDPLGGVWANKQRHDGTWQGWQALGGLRVTQIPAVAPRGEAAAVALGYDGLLHWIAPSGIDGSWSPWQDLPALDGATGAPAVARGSDGRYVIFANTAEGKLYYTRQLPAAKGKRPEWQAWRHVPAPVAAGGLAAIRNHEDRVELYFRQRGNNHLTKLIEAGDTTDLDMDWSAPADLGVPFIGRPAIHADAQGNVLLALLERSGGPLWLVEHGKPTRLDADAASPPALNVIDGAVYIVARSAGGPQRYQVLSRRNGVWADRLTLDGVPGNGGGPFANMATARPADLPNLGTPAATNTVVVRPAANDPGALTVERMPAQTSRSATPTTTTAATPAPATTVTQ</sequence>
<evidence type="ECO:0000313" key="3">
    <source>
        <dbReference type="EMBL" id="CAB3825515.1"/>
    </source>
</evidence>
<dbReference type="SUPFAM" id="SSF102588">
    <property type="entry name" value="LmbE-like"/>
    <property type="match status" value="1"/>
</dbReference>
<dbReference type="EMBL" id="CADILD010000001">
    <property type="protein sequence ID" value="CAB3825515.1"/>
    <property type="molecule type" value="Genomic_DNA"/>
</dbReference>
<dbReference type="Pfam" id="PF02585">
    <property type="entry name" value="PIG-L"/>
    <property type="match status" value="1"/>
</dbReference>
<reference evidence="3 4" key="1">
    <citation type="submission" date="2020-04" db="EMBL/GenBank/DDBJ databases">
        <authorList>
            <person name="De Canck E."/>
        </authorList>
    </citation>
    <scope>NUCLEOTIDE SEQUENCE [LARGE SCALE GENOMIC DNA]</scope>
    <source>
        <strain evidence="3 4">LMG 1861</strain>
    </source>
</reference>
<feature type="domain" description="PLL-like beta propeller" evidence="2">
    <location>
        <begin position="336"/>
        <end position="590"/>
    </location>
</feature>
<name>A0A6S7CCW4_9BURK</name>
<evidence type="ECO:0000256" key="1">
    <source>
        <dbReference type="SAM" id="MobiDB-lite"/>
    </source>
</evidence>